<keyword evidence="2" id="KW-1185">Reference proteome</keyword>
<gene>
    <name evidence="1" type="ORF">O6H91_23G022500</name>
</gene>
<comment type="caution">
    <text evidence="1">The sequence shown here is derived from an EMBL/GenBank/DDBJ whole genome shotgun (WGS) entry which is preliminary data.</text>
</comment>
<protein>
    <submittedName>
        <fullName evidence="1">Uncharacterized protein</fullName>
    </submittedName>
</protein>
<sequence>MIVKCRGHGAPFLCCRSAKPPITPLPFPFPSPFPFPFPSPALALRNTSIPPSLSRLSKRHTPTHLLSSYGRLHSSAMPANSKIRVQQTLAGNKLDPGRLKKAVDSLIRHNIRVDLDTLACIVRECGNAKALAEGKRVHDFLRKSDFEGNVFLSNLLVTMYGKCGSLEDASRVFEQMPSRNLVSWNSVIASHGRAGQAKEAVQLFRRMLKESIKPDKVTFLSILNAFSGSENLVYGSVIHASIVDCGLEGDVLVGNALISMYGKCHSLEDARGIFDKLHNRDVVSWNAMIAAYGQHDRGNEAIQLFVKMIDEGLKPNEITFVSVVDACASTANLDRGKFVHALIIDSGLQPSIILGNALVNMYAKCGDLSETQIIFDKLLKKNVVSWTTLIGAYAQHGNKKNAIELLKKMQGEGVRPNKITYVSILEAFSSPVDLSEGKVIHSEIRNSGFQFDLVVDTALLNMYGKCGSPDDARRIFDDMRERDEIAWNAMIAAYAHPGHGKNAIQIFYEMQKTGVKPTVVTYVSVLDACADVTALREGKMIHESIVDSGFDKEIVLGNALINMYAKCGSLQDARTVFDNMQSRDVFSWTSVIAAYAQHGHGHATLELFRQMLLGGWKPNEITFISVLSACNHGGLVDEGLYYFESMTAAYALSPTLEHYGCIIDLLGRAGWLDKAEDLLTKMPLEPDAVIWMSLLGSCRVHGDVERGKHIAKRLLELDFNHDAPHILLSNMYASANRWMDAAGARNIMEEKGIQKQPGRSWIEVGETVHEFFAGDRLHPQTVQIYMEIENLKHKMSEAGYVPDTSLVLHNVEEEKKEQLLLAHSEKLAVAFGLISTPSGTPLRVMKNLRVCPDCHNAMKFISKIVNREIVVRDSNRFHHFKEGCCSCGDYW</sequence>
<accession>A0ACC2A918</accession>
<reference evidence="2" key="1">
    <citation type="journal article" date="2024" name="Proc. Natl. Acad. Sci. U.S.A.">
        <title>Extraordinary preservation of gene collinearity over three hundred million years revealed in homosporous lycophytes.</title>
        <authorList>
            <person name="Li C."/>
            <person name="Wickell D."/>
            <person name="Kuo L.Y."/>
            <person name="Chen X."/>
            <person name="Nie B."/>
            <person name="Liao X."/>
            <person name="Peng D."/>
            <person name="Ji J."/>
            <person name="Jenkins J."/>
            <person name="Williams M."/>
            <person name="Shu S."/>
            <person name="Plott C."/>
            <person name="Barry K."/>
            <person name="Rajasekar S."/>
            <person name="Grimwood J."/>
            <person name="Han X."/>
            <person name="Sun S."/>
            <person name="Hou Z."/>
            <person name="He W."/>
            <person name="Dai G."/>
            <person name="Sun C."/>
            <person name="Schmutz J."/>
            <person name="Leebens-Mack J.H."/>
            <person name="Li F.W."/>
            <person name="Wang L."/>
        </authorList>
    </citation>
    <scope>NUCLEOTIDE SEQUENCE [LARGE SCALE GENOMIC DNA]</scope>
    <source>
        <strain evidence="2">cv. PW_Plant_1</strain>
    </source>
</reference>
<proteinExistence type="predicted"/>
<dbReference type="Proteomes" id="UP001162992">
    <property type="component" value="Chromosome 23"/>
</dbReference>
<organism evidence="1 2">
    <name type="scientific">Diphasiastrum complanatum</name>
    <name type="common">Issler's clubmoss</name>
    <name type="synonym">Lycopodium complanatum</name>
    <dbReference type="NCBI Taxonomy" id="34168"/>
    <lineage>
        <taxon>Eukaryota</taxon>
        <taxon>Viridiplantae</taxon>
        <taxon>Streptophyta</taxon>
        <taxon>Embryophyta</taxon>
        <taxon>Tracheophyta</taxon>
        <taxon>Lycopodiopsida</taxon>
        <taxon>Lycopodiales</taxon>
        <taxon>Lycopodiaceae</taxon>
        <taxon>Lycopodioideae</taxon>
        <taxon>Diphasiastrum</taxon>
    </lineage>
</organism>
<evidence type="ECO:0000313" key="1">
    <source>
        <dbReference type="EMBL" id="KAJ7514012.1"/>
    </source>
</evidence>
<name>A0ACC2A918_DIPCM</name>
<dbReference type="EMBL" id="CM055114">
    <property type="protein sequence ID" value="KAJ7514012.1"/>
    <property type="molecule type" value="Genomic_DNA"/>
</dbReference>
<evidence type="ECO:0000313" key="2">
    <source>
        <dbReference type="Proteomes" id="UP001162992"/>
    </source>
</evidence>